<dbReference type="EMBL" id="CAXAMM010042175">
    <property type="protein sequence ID" value="CAK9103437.1"/>
    <property type="molecule type" value="Genomic_DNA"/>
</dbReference>
<evidence type="ECO:0000313" key="1">
    <source>
        <dbReference type="EMBL" id="CAK9103437.1"/>
    </source>
</evidence>
<proteinExistence type="predicted"/>
<feature type="non-terminal residue" evidence="1">
    <location>
        <position position="1"/>
    </location>
</feature>
<gene>
    <name evidence="1" type="ORF">SCF082_LOCUS48318</name>
</gene>
<evidence type="ECO:0000313" key="2">
    <source>
        <dbReference type="Proteomes" id="UP001642464"/>
    </source>
</evidence>
<sequence>VRDWAKLAPDRVTFKNCFKTRKFEEDKDTVPVPHMFTYMTRSNMPNQGVGIPCAERVPRSLRSSDDSGRDVFVLVKQHMSSQGLCQDPLLCLPSALLHESQNFLRDGSGNTSCTRTWALESERLGELDMLRKALHKDFPYLQRSLRWYDSHQNKPEPSSVPELSFLRNPAPFGPNLHEYRLPARPEAAKPHQLQVLGMKNLGDHVNAMWQDVAKMEQVIFPNNQQIYVIYKEFLEHGYKGALGTVLIKFPHRDGTRSIPAGSVGLVDGFAKIMVMLSVVLFIKELELLDQALEDPTLRKTLQRRTLEQYVQDQQDKSRNALQKSLQAAFAAWKEELAADQAAFAAEKLALPGYQLELCEGKNCCVGTVCLDASGSSLSTRVANKVFDAARSKKLKLNAFPDISSLVASLKRGHAVESTTTYRVTARQNDRLVIVKNLAEKWLNEESTSDEAKRIIEQHNKEHNANGEYMTASAPAVEPPPKRVKLEEASDQTISKLVNPQLAIPKKDGWDATDVQQNSSRWFSFDVKKDDLIFLERKSVPESLRQMECVESVMS</sequence>
<dbReference type="Proteomes" id="UP001642464">
    <property type="component" value="Unassembled WGS sequence"/>
</dbReference>
<reference evidence="1 2" key="1">
    <citation type="submission" date="2024-02" db="EMBL/GenBank/DDBJ databases">
        <authorList>
            <person name="Chen Y."/>
            <person name="Shah S."/>
            <person name="Dougan E. K."/>
            <person name="Thang M."/>
            <person name="Chan C."/>
        </authorList>
    </citation>
    <scope>NUCLEOTIDE SEQUENCE [LARGE SCALE GENOMIC DNA]</scope>
</reference>
<keyword evidence="2" id="KW-1185">Reference proteome</keyword>
<protein>
    <submittedName>
        <fullName evidence="1">Uncharacterized protein</fullName>
    </submittedName>
</protein>
<comment type="caution">
    <text evidence="1">The sequence shown here is derived from an EMBL/GenBank/DDBJ whole genome shotgun (WGS) entry which is preliminary data.</text>
</comment>
<organism evidence="1 2">
    <name type="scientific">Durusdinium trenchii</name>
    <dbReference type="NCBI Taxonomy" id="1381693"/>
    <lineage>
        <taxon>Eukaryota</taxon>
        <taxon>Sar</taxon>
        <taxon>Alveolata</taxon>
        <taxon>Dinophyceae</taxon>
        <taxon>Suessiales</taxon>
        <taxon>Symbiodiniaceae</taxon>
        <taxon>Durusdinium</taxon>
    </lineage>
</organism>
<name>A0ABP0RS14_9DINO</name>
<feature type="non-terminal residue" evidence="1">
    <location>
        <position position="554"/>
    </location>
</feature>
<accession>A0ABP0RS14</accession>